<feature type="transmembrane region" description="Helical" evidence="1">
    <location>
        <begin position="270"/>
        <end position="287"/>
    </location>
</feature>
<feature type="transmembrane region" description="Helical" evidence="1">
    <location>
        <begin position="431"/>
        <end position="455"/>
    </location>
</feature>
<organism evidence="2 3">
    <name type="scientific">Microbacterium aerolatum</name>
    <dbReference type="NCBI Taxonomy" id="153731"/>
    <lineage>
        <taxon>Bacteria</taxon>
        <taxon>Bacillati</taxon>
        <taxon>Actinomycetota</taxon>
        <taxon>Actinomycetes</taxon>
        <taxon>Micrococcales</taxon>
        <taxon>Microbacteriaceae</taxon>
        <taxon>Microbacterium</taxon>
    </lineage>
</organism>
<comment type="caution">
    <text evidence="2">The sequence shown here is derived from an EMBL/GenBank/DDBJ whole genome shotgun (WGS) entry which is preliminary data.</text>
</comment>
<feature type="transmembrane region" description="Helical" evidence="1">
    <location>
        <begin position="169"/>
        <end position="202"/>
    </location>
</feature>
<feature type="transmembrane region" description="Helical" evidence="1">
    <location>
        <begin position="35"/>
        <end position="56"/>
    </location>
</feature>
<feature type="transmembrane region" description="Helical" evidence="1">
    <location>
        <begin position="214"/>
        <end position="232"/>
    </location>
</feature>
<gene>
    <name evidence="2" type="ORF">MAE01_01180</name>
</gene>
<name>A0A511AA31_9MICO</name>
<feature type="transmembrane region" description="Helical" evidence="1">
    <location>
        <begin position="366"/>
        <end position="386"/>
    </location>
</feature>
<dbReference type="OrthoDB" id="3169698at2"/>
<feature type="transmembrane region" description="Helical" evidence="1">
    <location>
        <begin position="68"/>
        <end position="86"/>
    </location>
</feature>
<reference evidence="2 3" key="1">
    <citation type="submission" date="2019-07" db="EMBL/GenBank/DDBJ databases">
        <title>Whole genome shotgun sequence of Microbacterium aerolatum NBRC 103071.</title>
        <authorList>
            <person name="Hosoyama A."/>
            <person name="Uohara A."/>
            <person name="Ohji S."/>
            <person name="Ichikawa N."/>
        </authorList>
    </citation>
    <scope>NUCLEOTIDE SEQUENCE [LARGE SCALE GENOMIC DNA]</scope>
    <source>
        <strain evidence="2 3">NBRC 103071</strain>
    </source>
</reference>
<keyword evidence="1" id="KW-1133">Transmembrane helix</keyword>
<evidence type="ECO:0000256" key="1">
    <source>
        <dbReference type="SAM" id="Phobius"/>
    </source>
</evidence>
<evidence type="ECO:0000313" key="2">
    <source>
        <dbReference type="EMBL" id="GEK84942.1"/>
    </source>
</evidence>
<keyword evidence="1" id="KW-0812">Transmembrane</keyword>
<feature type="transmembrane region" description="Helical" evidence="1">
    <location>
        <begin position="393"/>
        <end position="411"/>
    </location>
</feature>
<keyword evidence="3" id="KW-1185">Reference proteome</keyword>
<feature type="transmembrane region" description="Helical" evidence="1">
    <location>
        <begin position="316"/>
        <end position="338"/>
    </location>
</feature>
<feature type="transmembrane region" description="Helical" evidence="1">
    <location>
        <begin position="293"/>
        <end position="309"/>
    </location>
</feature>
<dbReference type="Pfam" id="PF20176">
    <property type="entry name" value="DUF6541"/>
    <property type="match status" value="1"/>
</dbReference>
<feature type="transmembrane region" description="Helical" evidence="1">
    <location>
        <begin position="6"/>
        <end position="28"/>
    </location>
</feature>
<keyword evidence="1" id="KW-0472">Membrane</keyword>
<feature type="transmembrane region" description="Helical" evidence="1">
    <location>
        <begin position="98"/>
        <end position="116"/>
    </location>
</feature>
<dbReference type="EMBL" id="BJUW01000001">
    <property type="protein sequence ID" value="GEK84942.1"/>
    <property type="molecule type" value="Genomic_DNA"/>
</dbReference>
<feature type="transmembrane region" description="Helical" evidence="1">
    <location>
        <begin position="238"/>
        <end position="258"/>
    </location>
</feature>
<evidence type="ECO:0008006" key="4">
    <source>
        <dbReference type="Google" id="ProtNLM"/>
    </source>
</evidence>
<evidence type="ECO:0000313" key="3">
    <source>
        <dbReference type="Proteomes" id="UP000321225"/>
    </source>
</evidence>
<sequence>MIVDWLAQTPALVVAGLVVSAPGLLALFGAGLRGLALGAFAPVFSIAATAIAALVFGQVGLPWSPLTWVLAMLVFVAVAWLVGRMLGPAPTESADLRWVLVFGLFLGALFAGWRLISYISDPDGISQTNDAVFHMNAVRYILETTDASSMHVNAVIGGRSFYPAAWHGVTALIVMATGVSIPVAANIFTVVIGAVIWPLGIAWLARSVFRSDVVAGYAAVLASALQAFPLLMFQWGVLFPNALSTALVPAALAMVVSGSSWVRESARWEGWVRLGLFTLVAAAALLLAQPAAFLPWAAMSVVWLSYAVVKHAEMLGIARALMIVTAAWVVLTLVWVYLARGTSGSHWPPFRNKFEALFDVLLNGQVRMPIALAISVLMLVGLAVTIRRRELRWFAVSWAGISLLYVLVAAVGNAFVRESILGAWYADPYRIAALAPIAAIPLAALGLDALIHFFARRFGRKERAFAVALAGLCASVVVMIVIVCFRGVAMPAFLEATFDRESRYLAASDAYLNPDERALLEELPDLVDEDQRVLGNPSTGAGFGYVLSGLDVYPRTWSPPKSDAWAEIAERLREAGQEDSVCEALEVYGDPAYVLDFGPSGVGPGKYPAPGMTDFDGQDGFELVAREGAASLWRITACAR</sequence>
<protein>
    <recommendedName>
        <fullName evidence="4">Glycosyltransferase RgtA/B/C/D-like domain-containing protein</fullName>
    </recommendedName>
</protein>
<dbReference type="InterPro" id="IPR046671">
    <property type="entry name" value="DUF6541"/>
</dbReference>
<dbReference type="Proteomes" id="UP000321225">
    <property type="component" value="Unassembled WGS sequence"/>
</dbReference>
<feature type="transmembrane region" description="Helical" evidence="1">
    <location>
        <begin position="467"/>
        <end position="494"/>
    </location>
</feature>
<proteinExistence type="predicted"/>
<dbReference type="AlphaFoldDB" id="A0A511AA31"/>
<dbReference type="RefSeq" id="WP_147037615.1">
    <property type="nucleotide sequence ID" value="NZ_BJUW01000001.1"/>
</dbReference>
<accession>A0A511AA31</accession>